<dbReference type="KEGG" id="pmo:Pmob_1433"/>
<sequence length="333" mass="39266">MNISINHNIDGIKDFIEVFITYPHINETDIERLLSTKSYEKLISLFGKNIGLAKKTQWEEIFYDAYKLSLEDKQYAGSDIIKKNIIEPVIWAIKNINKLYSYTEKIERIVEKKEFIRKALKYLPPINCDIEIKFNYYIFMNNAAVEGNQVLIDIGFANQLSEVQLNDLLAHEMHHYLKDYINIYKQPQNGYNDVTLSLFTLENEGIADMCNFESLKYIYEKFGWMEKGLLMDILINSNKYINQLNNILKIKLVENNNHVNIYEFLMQNQIVHPLGYKMARTIEEYLGLDELRDCVGNPLKFISKFNTAFEMENSKKAFDDEVIEKLCFIYNNR</sequence>
<dbReference type="EMBL" id="CP000879">
    <property type="protein sequence ID" value="ABX32136.1"/>
    <property type="molecule type" value="Genomic_DNA"/>
</dbReference>
<evidence type="ECO:0000313" key="2">
    <source>
        <dbReference type="Proteomes" id="UP000000789"/>
    </source>
</evidence>
<dbReference type="HOGENOM" id="CLU_836063_0_0_0"/>
<dbReference type="Proteomes" id="UP000000789">
    <property type="component" value="Chromosome"/>
</dbReference>
<evidence type="ECO:0000313" key="1">
    <source>
        <dbReference type="EMBL" id="ABX32136.1"/>
    </source>
</evidence>
<dbReference type="OrthoDB" id="46420at2"/>
<dbReference type="RefSeq" id="WP_012209235.1">
    <property type="nucleotide sequence ID" value="NC_010003.1"/>
</dbReference>
<accession>A9BI21</accession>
<name>A9BI21_PETMO</name>
<organism evidence="1 2">
    <name type="scientific">Petrotoga mobilis (strain DSM 10674 / SJ95)</name>
    <dbReference type="NCBI Taxonomy" id="403833"/>
    <lineage>
        <taxon>Bacteria</taxon>
        <taxon>Thermotogati</taxon>
        <taxon>Thermotogota</taxon>
        <taxon>Thermotogae</taxon>
        <taxon>Petrotogales</taxon>
        <taxon>Petrotogaceae</taxon>
        <taxon>Petrotoga</taxon>
    </lineage>
</organism>
<reference evidence="1" key="1">
    <citation type="submission" date="2007-11" db="EMBL/GenBank/DDBJ databases">
        <title>Complete sequence of Petroga mobilis SJ95.</title>
        <authorList>
            <consortium name="US DOE Joint Genome Institute"/>
            <person name="Copeland A."/>
            <person name="Lucas S."/>
            <person name="Lapidus A."/>
            <person name="Barry K."/>
            <person name="Glavina del Rio T."/>
            <person name="Dalin E."/>
            <person name="Tice H."/>
            <person name="Pitluck S."/>
            <person name="Meincke L."/>
            <person name="Brettin T."/>
            <person name="Bruce D."/>
            <person name="Detter J.C."/>
            <person name="Han C."/>
            <person name="Kuske C.R."/>
            <person name="Schmutz J."/>
            <person name="Larimer F."/>
            <person name="Land M."/>
            <person name="Hauser L."/>
            <person name="Kyrpides N."/>
            <person name="Mikhailova N."/>
            <person name="Noll K."/>
            <person name="Richardson P."/>
        </authorList>
    </citation>
    <scope>NUCLEOTIDE SEQUENCE [LARGE SCALE GENOMIC DNA]</scope>
    <source>
        <strain evidence="1">SJ95</strain>
    </source>
</reference>
<gene>
    <name evidence="1" type="ordered locus">Pmob_1433</name>
</gene>
<dbReference type="AlphaFoldDB" id="A9BI21"/>
<dbReference type="InterPro" id="IPR043754">
    <property type="entry name" value="DUF5700"/>
</dbReference>
<dbReference type="Pfam" id="PF18958">
    <property type="entry name" value="DUF5700"/>
    <property type="match status" value="1"/>
</dbReference>
<proteinExistence type="predicted"/>
<dbReference type="STRING" id="403833.Pmob_1433"/>
<protein>
    <submittedName>
        <fullName evidence="1">Uncharacterized protein</fullName>
    </submittedName>
</protein>
<keyword evidence="2" id="KW-1185">Reference proteome</keyword>